<keyword evidence="1" id="KW-0812">Transmembrane</keyword>
<sequence>MKWKFLHSSALWNLTPLETCGPMVHHSFLVLTVSIVLTFFWLSITPSSYCHIHRVINLLKHEKAWMSEFAKIYIVQYSLEKHFWPVKGGEKQREAIIPVSSPEDRAIYLYFRPDFPPSVWPWNFTVPLFLFVVFWVQLPEKEEV</sequence>
<dbReference type="AlphaFoldDB" id="A0A9D3WQD5"/>
<comment type="caution">
    <text evidence="2">The sequence shown here is derived from an EMBL/GenBank/DDBJ whole genome shotgun (WGS) entry which is preliminary data.</text>
</comment>
<dbReference type="EMBL" id="JAHDVG010000486">
    <property type="protein sequence ID" value="KAH1168429.1"/>
    <property type="molecule type" value="Genomic_DNA"/>
</dbReference>
<protein>
    <submittedName>
        <fullName evidence="2">Uncharacterized protein</fullName>
    </submittedName>
</protein>
<name>A0A9D3WQD5_9SAUR</name>
<organism evidence="2 3">
    <name type="scientific">Mauremys mutica</name>
    <name type="common">yellowpond turtle</name>
    <dbReference type="NCBI Taxonomy" id="74926"/>
    <lineage>
        <taxon>Eukaryota</taxon>
        <taxon>Metazoa</taxon>
        <taxon>Chordata</taxon>
        <taxon>Craniata</taxon>
        <taxon>Vertebrata</taxon>
        <taxon>Euteleostomi</taxon>
        <taxon>Archelosauria</taxon>
        <taxon>Testudinata</taxon>
        <taxon>Testudines</taxon>
        <taxon>Cryptodira</taxon>
        <taxon>Durocryptodira</taxon>
        <taxon>Testudinoidea</taxon>
        <taxon>Geoemydidae</taxon>
        <taxon>Geoemydinae</taxon>
        <taxon>Mauremys</taxon>
    </lineage>
</organism>
<accession>A0A9D3WQD5</accession>
<dbReference type="Proteomes" id="UP000827986">
    <property type="component" value="Unassembled WGS sequence"/>
</dbReference>
<evidence type="ECO:0000256" key="1">
    <source>
        <dbReference type="SAM" id="Phobius"/>
    </source>
</evidence>
<feature type="transmembrane region" description="Helical" evidence="1">
    <location>
        <begin position="119"/>
        <end position="138"/>
    </location>
</feature>
<reference evidence="2" key="1">
    <citation type="submission" date="2021-09" db="EMBL/GenBank/DDBJ databases">
        <title>The genome of Mauremys mutica provides insights into the evolution of semi-aquatic lifestyle.</title>
        <authorList>
            <person name="Gong S."/>
            <person name="Gao Y."/>
        </authorList>
    </citation>
    <scope>NUCLEOTIDE SEQUENCE</scope>
    <source>
        <strain evidence="2">MM-2020</strain>
        <tissue evidence="2">Muscle</tissue>
    </source>
</reference>
<keyword evidence="1" id="KW-0472">Membrane</keyword>
<feature type="transmembrane region" description="Helical" evidence="1">
    <location>
        <begin position="23"/>
        <end position="44"/>
    </location>
</feature>
<keyword evidence="3" id="KW-1185">Reference proteome</keyword>
<gene>
    <name evidence="2" type="ORF">KIL84_003912</name>
</gene>
<proteinExistence type="predicted"/>
<evidence type="ECO:0000313" key="2">
    <source>
        <dbReference type="EMBL" id="KAH1168429.1"/>
    </source>
</evidence>
<keyword evidence="1" id="KW-1133">Transmembrane helix</keyword>
<evidence type="ECO:0000313" key="3">
    <source>
        <dbReference type="Proteomes" id="UP000827986"/>
    </source>
</evidence>